<accession>A0A5S5CTT7</accession>
<gene>
    <name evidence="1" type="ORF">BD833_10770</name>
</gene>
<dbReference type="SUPFAM" id="SSF56349">
    <property type="entry name" value="DNA breaking-rejoining enzymes"/>
    <property type="match status" value="1"/>
</dbReference>
<sequence>MAAREYDDEPWVPDEWDGTPDVLPDWWLVAAGDGMKPSAEQMAALVAAHGRITRFRGDKMSQTAAVFVRSVVRDVLYAAPQPVTRHWVNYSLTVVSGLVRMCEDAGIALTRQRVFSERTRQRFLHVVCADHVDMAQAGYRSRLDVISGALSRSAQVAALTRPTISAADVLTPYSAETIVDVRAWVGGIRPATRRQRTAAILDLGLGIGARRRDVAVIRGCDVSRDATGVHVTIGGTSPRTVTCLARHEDSLWASAQQAGGNLIVAPTIARLSENRFQESVNQINALRPPAPIMLRRLRNTWLIEHLAAGTPLNVLLPAAGLTTAAHLMDLLPHVPAAVPAVAVQALRRSAR</sequence>
<dbReference type="EMBL" id="VNHW01000007">
    <property type="protein sequence ID" value="TYP87133.1"/>
    <property type="molecule type" value="Genomic_DNA"/>
</dbReference>
<evidence type="ECO:0000313" key="1">
    <source>
        <dbReference type="EMBL" id="TYP87133.1"/>
    </source>
</evidence>
<comment type="caution">
    <text evidence="1">The sequence shown here is derived from an EMBL/GenBank/DDBJ whole genome shotgun (WGS) entry which is preliminary data.</text>
</comment>
<dbReference type="RefSeq" id="WP_166533410.1">
    <property type="nucleotide sequence ID" value="NZ_VNHW01000007.1"/>
</dbReference>
<dbReference type="GO" id="GO:0003677">
    <property type="term" value="F:DNA binding"/>
    <property type="evidence" value="ECO:0007669"/>
    <property type="project" value="InterPro"/>
</dbReference>
<protein>
    <recommendedName>
        <fullName evidence="3">Phage integrase family protein</fullName>
    </recommendedName>
</protein>
<name>A0A5S5CTT7_9ACTN</name>
<evidence type="ECO:0000313" key="2">
    <source>
        <dbReference type="Proteomes" id="UP000322499"/>
    </source>
</evidence>
<dbReference type="InterPro" id="IPR011010">
    <property type="entry name" value="DNA_brk_join_enz"/>
</dbReference>
<dbReference type="AlphaFoldDB" id="A0A5S5CTT7"/>
<keyword evidence="2" id="KW-1185">Reference proteome</keyword>
<dbReference type="Proteomes" id="UP000322499">
    <property type="component" value="Unassembled WGS sequence"/>
</dbReference>
<reference evidence="1 2" key="1">
    <citation type="submission" date="2019-07" db="EMBL/GenBank/DDBJ databases">
        <title>Genomic Encyclopedia of Archaeal and Bacterial Type Strains, Phase II (KMG-II): from individual species to whole genera.</title>
        <authorList>
            <person name="Goeker M."/>
        </authorList>
    </citation>
    <scope>NUCLEOTIDE SEQUENCE [LARGE SCALE GENOMIC DNA]</scope>
    <source>
        <strain evidence="1 2">DSM 46842</strain>
    </source>
</reference>
<proteinExistence type="predicted"/>
<evidence type="ECO:0008006" key="3">
    <source>
        <dbReference type="Google" id="ProtNLM"/>
    </source>
</evidence>
<organism evidence="1 2">
    <name type="scientific">Blastococcus xanthinilyticus</name>
    <dbReference type="NCBI Taxonomy" id="1564164"/>
    <lineage>
        <taxon>Bacteria</taxon>
        <taxon>Bacillati</taxon>
        <taxon>Actinomycetota</taxon>
        <taxon>Actinomycetes</taxon>
        <taxon>Geodermatophilales</taxon>
        <taxon>Geodermatophilaceae</taxon>
        <taxon>Blastococcus</taxon>
    </lineage>
</organism>